<protein>
    <submittedName>
        <fullName evidence="2">Uncharacterized protein</fullName>
    </submittedName>
</protein>
<accession>A0A9W8N7E3</accession>
<keyword evidence="3" id="KW-1185">Reference proteome</keyword>
<feature type="region of interest" description="Disordered" evidence="1">
    <location>
        <begin position="1"/>
        <end position="72"/>
    </location>
</feature>
<evidence type="ECO:0000313" key="3">
    <source>
        <dbReference type="Proteomes" id="UP001148614"/>
    </source>
</evidence>
<dbReference type="Proteomes" id="UP001148614">
    <property type="component" value="Unassembled WGS sequence"/>
</dbReference>
<name>A0A9W8N7E3_9PEZI</name>
<evidence type="ECO:0000256" key="1">
    <source>
        <dbReference type="SAM" id="MobiDB-lite"/>
    </source>
</evidence>
<organism evidence="2 3">
    <name type="scientific">Xylaria arbuscula</name>
    <dbReference type="NCBI Taxonomy" id="114810"/>
    <lineage>
        <taxon>Eukaryota</taxon>
        <taxon>Fungi</taxon>
        <taxon>Dikarya</taxon>
        <taxon>Ascomycota</taxon>
        <taxon>Pezizomycotina</taxon>
        <taxon>Sordariomycetes</taxon>
        <taxon>Xylariomycetidae</taxon>
        <taxon>Xylariales</taxon>
        <taxon>Xylariaceae</taxon>
        <taxon>Xylaria</taxon>
    </lineage>
</organism>
<dbReference type="AlphaFoldDB" id="A0A9W8N7E3"/>
<gene>
    <name evidence="2" type="ORF">NPX13_g9211</name>
</gene>
<feature type="compositionally biased region" description="Polar residues" evidence="1">
    <location>
        <begin position="11"/>
        <end position="21"/>
    </location>
</feature>
<evidence type="ECO:0000313" key="2">
    <source>
        <dbReference type="EMBL" id="KAJ3560705.1"/>
    </source>
</evidence>
<proteinExistence type="predicted"/>
<comment type="caution">
    <text evidence="2">The sequence shown here is derived from an EMBL/GenBank/DDBJ whole genome shotgun (WGS) entry which is preliminary data.</text>
</comment>
<dbReference type="VEuPathDB" id="FungiDB:F4678DRAFT_183277"/>
<reference evidence="2" key="1">
    <citation type="submission" date="2022-07" db="EMBL/GenBank/DDBJ databases">
        <title>Genome Sequence of Xylaria arbuscula.</title>
        <authorList>
            <person name="Buettner E."/>
        </authorList>
    </citation>
    <scope>NUCLEOTIDE SEQUENCE</scope>
    <source>
        <strain evidence="2">VT107</strain>
    </source>
</reference>
<dbReference type="EMBL" id="JANPWZ010002200">
    <property type="protein sequence ID" value="KAJ3560705.1"/>
    <property type="molecule type" value="Genomic_DNA"/>
</dbReference>
<sequence length="72" mass="7701">MPRPSHKRTESFTSKYSSGVSSMGEWSDPGPDVGPAAGRWVPSPDSMLGRQPSMSRERDPGGGNQRNVGKAL</sequence>